<feature type="chain" id="PRO_5020391708" description="DUF4296 domain-containing protein" evidence="1">
    <location>
        <begin position="20"/>
        <end position="157"/>
    </location>
</feature>
<keyword evidence="3" id="KW-1185">Reference proteome</keyword>
<reference evidence="2 3" key="1">
    <citation type="submission" date="2019-02" db="EMBL/GenBank/DDBJ databases">
        <title>Pedobacter sp. RP-1-13 sp. nov., isolated from Arctic soil.</title>
        <authorList>
            <person name="Dahal R.H."/>
        </authorList>
    </citation>
    <scope>NUCLEOTIDE SEQUENCE [LARGE SCALE GENOMIC DNA]</scope>
    <source>
        <strain evidence="2 3">RP-1-13</strain>
    </source>
</reference>
<keyword evidence="1" id="KW-0732">Signal</keyword>
<evidence type="ECO:0000256" key="1">
    <source>
        <dbReference type="SAM" id="SignalP"/>
    </source>
</evidence>
<dbReference type="AlphaFoldDB" id="A0A4R0N1P8"/>
<name>A0A4R0N1P8_9SPHI</name>
<proteinExistence type="predicted"/>
<dbReference type="EMBL" id="SJSK01000001">
    <property type="protein sequence ID" value="TCC93711.1"/>
    <property type="molecule type" value="Genomic_DNA"/>
</dbReference>
<feature type="signal peptide" evidence="1">
    <location>
        <begin position="1"/>
        <end position="19"/>
    </location>
</feature>
<protein>
    <recommendedName>
        <fullName evidence="4">DUF4296 domain-containing protein</fullName>
    </recommendedName>
</protein>
<gene>
    <name evidence="2" type="ORF">EZ428_02770</name>
</gene>
<comment type="caution">
    <text evidence="2">The sequence shown here is derived from an EMBL/GenBank/DDBJ whole genome shotgun (WGS) entry which is preliminary data.</text>
</comment>
<evidence type="ECO:0000313" key="2">
    <source>
        <dbReference type="EMBL" id="TCC93711.1"/>
    </source>
</evidence>
<evidence type="ECO:0008006" key="4">
    <source>
        <dbReference type="Google" id="ProtNLM"/>
    </source>
</evidence>
<organism evidence="2 3">
    <name type="scientific">Pedobacter frigiditerrae</name>
    <dbReference type="NCBI Taxonomy" id="2530452"/>
    <lineage>
        <taxon>Bacteria</taxon>
        <taxon>Pseudomonadati</taxon>
        <taxon>Bacteroidota</taxon>
        <taxon>Sphingobacteriia</taxon>
        <taxon>Sphingobacteriales</taxon>
        <taxon>Sphingobacteriaceae</taxon>
        <taxon>Pedobacter</taxon>
    </lineage>
</organism>
<accession>A0A4R0N1P8</accession>
<sequence length="157" mass="17897">MKRTHLLLIALIAVLFACSKDLVTMKDAQVVSFANAKALVGEDKTIMLSSVSVDPLFQDYLSTLMDIQKTHNEQLNKAQKYDATKWKPAVQPKTETEYISHLKSLGFSNPELILAKYKEANGKLAKLYKKYPNFSNSLSKEEKEEFFKKETLKFLSK</sequence>
<dbReference type="RefSeq" id="WP_131551577.1">
    <property type="nucleotide sequence ID" value="NZ_SJSK01000001.1"/>
</dbReference>
<dbReference type="PROSITE" id="PS51257">
    <property type="entry name" value="PROKAR_LIPOPROTEIN"/>
    <property type="match status" value="1"/>
</dbReference>
<dbReference type="Proteomes" id="UP000292884">
    <property type="component" value="Unassembled WGS sequence"/>
</dbReference>
<evidence type="ECO:0000313" key="3">
    <source>
        <dbReference type="Proteomes" id="UP000292884"/>
    </source>
</evidence>